<accession>A0AAF0PQ03</accession>
<evidence type="ECO:0000313" key="2">
    <source>
        <dbReference type="Proteomes" id="UP001234989"/>
    </source>
</evidence>
<proteinExistence type="predicted"/>
<sequence length="145" mass="17010">FLQRGDWVLRYQGRLCISNVGLPRTWWQHHSIWVIVERMMKLAHYIPVKVSHSAEDYAKLYLKEMKGIGTHVKPTTTFHTQTDRQAERTIQHLEDILRACLIDFNGNWGDHLPLIKFAYNNNYHSSIGMAPFEALYSRRCRSPLG</sequence>
<name>A0AAF0PQ03_SOLVR</name>
<organism evidence="1 2">
    <name type="scientific">Solanum verrucosum</name>
    <dbReference type="NCBI Taxonomy" id="315347"/>
    <lineage>
        <taxon>Eukaryota</taxon>
        <taxon>Viridiplantae</taxon>
        <taxon>Streptophyta</taxon>
        <taxon>Embryophyta</taxon>
        <taxon>Tracheophyta</taxon>
        <taxon>Spermatophyta</taxon>
        <taxon>Magnoliopsida</taxon>
        <taxon>eudicotyledons</taxon>
        <taxon>Gunneridae</taxon>
        <taxon>Pentapetalae</taxon>
        <taxon>asterids</taxon>
        <taxon>lamiids</taxon>
        <taxon>Solanales</taxon>
        <taxon>Solanaceae</taxon>
        <taxon>Solanoideae</taxon>
        <taxon>Solaneae</taxon>
        <taxon>Solanum</taxon>
    </lineage>
</organism>
<dbReference type="EMBL" id="CP133612">
    <property type="protein sequence ID" value="WMV08507.1"/>
    <property type="molecule type" value="Genomic_DNA"/>
</dbReference>
<gene>
    <name evidence="1" type="ORF">MTR67_001892</name>
</gene>
<evidence type="ECO:0008006" key="3">
    <source>
        <dbReference type="Google" id="ProtNLM"/>
    </source>
</evidence>
<reference evidence="1" key="1">
    <citation type="submission" date="2023-08" db="EMBL/GenBank/DDBJ databases">
        <title>A de novo genome assembly of Solanum verrucosum Schlechtendal, a Mexican diploid species geographically isolated from the other diploid A-genome species in potato relatives.</title>
        <authorList>
            <person name="Hosaka K."/>
        </authorList>
    </citation>
    <scope>NUCLEOTIDE SEQUENCE</scope>
    <source>
        <tissue evidence="1">Young leaves</tissue>
    </source>
</reference>
<dbReference type="InterPro" id="IPR012337">
    <property type="entry name" value="RNaseH-like_sf"/>
</dbReference>
<dbReference type="SUPFAM" id="SSF53098">
    <property type="entry name" value="Ribonuclease H-like"/>
    <property type="match status" value="1"/>
</dbReference>
<dbReference type="PANTHER" id="PTHR45835:SF91">
    <property type="entry name" value="RETROTRANSPOSON, TY3-GYPSY SUBCLASS-LIKE PROTEIN"/>
    <property type="match status" value="1"/>
</dbReference>
<dbReference type="InterPro" id="IPR036397">
    <property type="entry name" value="RNaseH_sf"/>
</dbReference>
<protein>
    <recommendedName>
        <fullName evidence="3">Integrase catalytic domain-containing protein</fullName>
    </recommendedName>
</protein>
<dbReference type="PANTHER" id="PTHR45835">
    <property type="entry name" value="YALI0A06105P"/>
    <property type="match status" value="1"/>
</dbReference>
<dbReference type="GO" id="GO:0003676">
    <property type="term" value="F:nucleic acid binding"/>
    <property type="evidence" value="ECO:0007669"/>
    <property type="project" value="InterPro"/>
</dbReference>
<dbReference type="Gene3D" id="3.30.420.10">
    <property type="entry name" value="Ribonuclease H-like superfamily/Ribonuclease H"/>
    <property type="match status" value="1"/>
</dbReference>
<keyword evidence="2" id="KW-1185">Reference proteome</keyword>
<dbReference type="Proteomes" id="UP001234989">
    <property type="component" value="Chromosome 1"/>
</dbReference>
<feature type="non-terminal residue" evidence="1">
    <location>
        <position position="1"/>
    </location>
</feature>
<dbReference type="AlphaFoldDB" id="A0AAF0PQ03"/>
<evidence type="ECO:0000313" key="1">
    <source>
        <dbReference type="EMBL" id="WMV08507.1"/>
    </source>
</evidence>